<evidence type="ECO:0000313" key="2">
    <source>
        <dbReference type="EMBL" id="KAF2670427.1"/>
    </source>
</evidence>
<organism evidence="2 3">
    <name type="scientific">Microthyrium microscopicum</name>
    <dbReference type="NCBI Taxonomy" id="703497"/>
    <lineage>
        <taxon>Eukaryota</taxon>
        <taxon>Fungi</taxon>
        <taxon>Dikarya</taxon>
        <taxon>Ascomycota</taxon>
        <taxon>Pezizomycotina</taxon>
        <taxon>Dothideomycetes</taxon>
        <taxon>Dothideomycetes incertae sedis</taxon>
        <taxon>Microthyriales</taxon>
        <taxon>Microthyriaceae</taxon>
        <taxon>Microthyrium</taxon>
    </lineage>
</organism>
<evidence type="ECO:0000259" key="1">
    <source>
        <dbReference type="Pfam" id="PF06985"/>
    </source>
</evidence>
<dbReference type="EMBL" id="MU004234">
    <property type="protein sequence ID" value="KAF2670427.1"/>
    <property type="molecule type" value="Genomic_DNA"/>
</dbReference>
<dbReference type="PANTHER" id="PTHR33112:SF16">
    <property type="entry name" value="HETEROKARYON INCOMPATIBILITY DOMAIN-CONTAINING PROTEIN"/>
    <property type="match status" value="1"/>
</dbReference>
<keyword evidence="3" id="KW-1185">Reference proteome</keyword>
<dbReference type="OrthoDB" id="2958217at2759"/>
<dbReference type="InterPro" id="IPR010730">
    <property type="entry name" value="HET"/>
</dbReference>
<gene>
    <name evidence="2" type="ORF">BT63DRAFT_372292</name>
</gene>
<proteinExistence type="predicted"/>
<dbReference type="Pfam" id="PF06985">
    <property type="entry name" value="HET"/>
    <property type="match status" value="1"/>
</dbReference>
<reference evidence="2" key="1">
    <citation type="journal article" date="2020" name="Stud. Mycol.">
        <title>101 Dothideomycetes genomes: a test case for predicting lifestyles and emergence of pathogens.</title>
        <authorList>
            <person name="Haridas S."/>
            <person name="Albert R."/>
            <person name="Binder M."/>
            <person name="Bloem J."/>
            <person name="Labutti K."/>
            <person name="Salamov A."/>
            <person name="Andreopoulos B."/>
            <person name="Baker S."/>
            <person name="Barry K."/>
            <person name="Bills G."/>
            <person name="Bluhm B."/>
            <person name="Cannon C."/>
            <person name="Castanera R."/>
            <person name="Culley D."/>
            <person name="Daum C."/>
            <person name="Ezra D."/>
            <person name="Gonzalez J."/>
            <person name="Henrissat B."/>
            <person name="Kuo A."/>
            <person name="Liang C."/>
            <person name="Lipzen A."/>
            <person name="Lutzoni F."/>
            <person name="Magnuson J."/>
            <person name="Mondo S."/>
            <person name="Nolan M."/>
            <person name="Ohm R."/>
            <person name="Pangilinan J."/>
            <person name="Park H.-J."/>
            <person name="Ramirez L."/>
            <person name="Alfaro M."/>
            <person name="Sun H."/>
            <person name="Tritt A."/>
            <person name="Yoshinaga Y."/>
            <person name="Zwiers L.-H."/>
            <person name="Turgeon B."/>
            <person name="Goodwin S."/>
            <person name="Spatafora J."/>
            <person name="Crous P."/>
            <person name="Grigoriev I."/>
        </authorList>
    </citation>
    <scope>NUCLEOTIDE SEQUENCE</scope>
    <source>
        <strain evidence="2">CBS 115976</strain>
    </source>
</reference>
<protein>
    <submittedName>
        <fullName evidence="2">HET-domain-containing protein</fullName>
    </submittedName>
</protein>
<accession>A0A6A6UG52</accession>
<dbReference type="PANTHER" id="PTHR33112">
    <property type="entry name" value="DOMAIN PROTEIN, PUTATIVE-RELATED"/>
    <property type="match status" value="1"/>
</dbReference>
<dbReference type="AlphaFoldDB" id="A0A6A6UG52"/>
<sequence>NTGHPLLLKLAHQWLEICCRDHSCGNSQDHSWRPKRLIDVNERRLILTNRSMFPEAYATLSYCWGPNPNFYTLTAANIDSVCSALPTWALPQAFLDAMEVTRALDIRYLWIDALCIVQNSNTDWQEQSSVMGKIYANCVVNISLSVPTTPEQSAFSSRDKVVRDNFNALLPLRLRAISSGVEFTFQEHSTMEEFKVSPLTKRAWILQERLLSPRILTLGRETLFWECSSSHFSSETWPRSLPGYDHMLERYPFAHRLDLQEENSDVGLLFESWRTIIYDYSQRSLTKSSDKLVAIAAIAEQYSTLIQDQEYLAGHFRTTLLLHLCWEAMYGSKRIEPASAPTWSWASRTGGIFIRPKPRQEEKEHYLQDGRSVNAQLIHAKVDLVDPSNRFGQVSGGRIVLKGYVGEIEDLMRCTEGYYINWDSKSDGEMCEKNDENYAYILVYATFSEISAGMWSLLLKEVTGTIRGNSKERVFERVGVVHPVSIYNGKDKNIQNVLKHSRIETITII</sequence>
<evidence type="ECO:0000313" key="3">
    <source>
        <dbReference type="Proteomes" id="UP000799302"/>
    </source>
</evidence>
<name>A0A6A6UG52_9PEZI</name>
<dbReference type="Proteomes" id="UP000799302">
    <property type="component" value="Unassembled WGS sequence"/>
</dbReference>
<feature type="domain" description="Heterokaryon incompatibility" evidence="1">
    <location>
        <begin position="57"/>
        <end position="208"/>
    </location>
</feature>
<feature type="non-terminal residue" evidence="2">
    <location>
        <position position="1"/>
    </location>
</feature>